<protein>
    <recommendedName>
        <fullName evidence="3">N-acetyltransferase domain-containing protein</fullName>
    </recommendedName>
</protein>
<dbReference type="EMBL" id="JALLPJ020000406">
    <property type="protein sequence ID" value="KAL3793166.1"/>
    <property type="molecule type" value="Genomic_DNA"/>
</dbReference>
<organism evidence="1 2">
    <name type="scientific">Cyclotella atomus</name>
    <dbReference type="NCBI Taxonomy" id="382360"/>
    <lineage>
        <taxon>Eukaryota</taxon>
        <taxon>Sar</taxon>
        <taxon>Stramenopiles</taxon>
        <taxon>Ochrophyta</taxon>
        <taxon>Bacillariophyta</taxon>
        <taxon>Coscinodiscophyceae</taxon>
        <taxon>Thalassiosirophycidae</taxon>
        <taxon>Stephanodiscales</taxon>
        <taxon>Stephanodiscaceae</taxon>
        <taxon>Cyclotella</taxon>
    </lineage>
</organism>
<sequence>MLLVLSPTRRRVAPRGPDIFSWLTVLLSFISSSNAFFASPSFTRIAGKCEQCTRAKRFQQFYPSKSLRSSGSSDVTQASDKFAPLTHSDIEWRLRPPEGTSRLNRLKLKLGAHILRLDTKLKGRTLPPVLCPRGGQAVLEAYFKEPGQRMKKIARFGITTSRGPTCEEIDTTIRELYKINPRPGIATIAAIIYMFVEPEYRKLGVGSLALEVISAIHSVQAVDFTVLVADDNGSGKLVQWYESNGFLKAPLMQKVLGSPDGKFGVSMICPVSVKEGFFDKCQVKWW</sequence>
<gene>
    <name evidence="1" type="ORF">ACHAWO_009364</name>
</gene>
<dbReference type="InterPro" id="IPR016181">
    <property type="entry name" value="Acyl_CoA_acyltransferase"/>
</dbReference>
<dbReference type="SUPFAM" id="SSF55729">
    <property type="entry name" value="Acyl-CoA N-acyltransferases (Nat)"/>
    <property type="match status" value="1"/>
</dbReference>
<keyword evidence="2" id="KW-1185">Reference proteome</keyword>
<evidence type="ECO:0008006" key="3">
    <source>
        <dbReference type="Google" id="ProtNLM"/>
    </source>
</evidence>
<proteinExistence type="predicted"/>
<evidence type="ECO:0000313" key="2">
    <source>
        <dbReference type="Proteomes" id="UP001530400"/>
    </source>
</evidence>
<dbReference type="Proteomes" id="UP001530400">
    <property type="component" value="Unassembled WGS sequence"/>
</dbReference>
<evidence type="ECO:0000313" key="1">
    <source>
        <dbReference type="EMBL" id="KAL3793166.1"/>
    </source>
</evidence>
<dbReference type="Gene3D" id="3.40.630.30">
    <property type="match status" value="1"/>
</dbReference>
<reference evidence="1 2" key="1">
    <citation type="submission" date="2024-10" db="EMBL/GenBank/DDBJ databases">
        <title>Updated reference genomes for cyclostephanoid diatoms.</title>
        <authorList>
            <person name="Roberts W.R."/>
            <person name="Alverson A.J."/>
        </authorList>
    </citation>
    <scope>NUCLEOTIDE SEQUENCE [LARGE SCALE GENOMIC DNA]</scope>
    <source>
        <strain evidence="1 2">AJA010-31</strain>
    </source>
</reference>
<comment type="caution">
    <text evidence="1">The sequence shown here is derived from an EMBL/GenBank/DDBJ whole genome shotgun (WGS) entry which is preliminary data.</text>
</comment>
<accession>A0ABD3PZN8</accession>
<dbReference type="AlphaFoldDB" id="A0ABD3PZN8"/>
<name>A0ABD3PZN8_9STRA</name>